<evidence type="ECO:0000313" key="3">
    <source>
        <dbReference type="Proteomes" id="UP000507470"/>
    </source>
</evidence>
<dbReference type="OrthoDB" id="6744687at2759"/>
<reference evidence="2 3" key="1">
    <citation type="submission" date="2020-06" db="EMBL/GenBank/DDBJ databases">
        <authorList>
            <person name="Li R."/>
            <person name="Bekaert M."/>
        </authorList>
    </citation>
    <scope>NUCLEOTIDE SEQUENCE [LARGE SCALE GENOMIC DNA]</scope>
    <source>
        <strain evidence="3">wild</strain>
    </source>
</reference>
<feature type="region of interest" description="Disordered" evidence="1">
    <location>
        <begin position="217"/>
        <end position="237"/>
    </location>
</feature>
<dbReference type="Proteomes" id="UP000507470">
    <property type="component" value="Unassembled WGS sequence"/>
</dbReference>
<evidence type="ECO:0000256" key="1">
    <source>
        <dbReference type="SAM" id="MobiDB-lite"/>
    </source>
</evidence>
<dbReference type="AlphaFoldDB" id="A0A6J8DPP8"/>
<dbReference type="EMBL" id="CACVKT020007774">
    <property type="protein sequence ID" value="CAC5410588.1"/>
    <property type="molecule type" value="Genomic_DNA"/>
</dbReference>
<organism evidence="2 3">
    <name type="scientific">Mytilus coruscus</name>
    <name type="common">Sea mussel</name>
    <dbReference type="NCBI Taxonomy" id="42192"/>
    <lineage>
        <taxon>Eukaryota</taxon>
        <taxon>Metazoa</taxon>
        <taxon>Spiralia</taxon>
        <taxon>Lophotrochozoa</taxon>
        <taxon>Mollusca</taxon>
        <taxon>Bivalvia</taxon>
        <taxon>Autobranchia</taxon>
        <taxon>Pteriomorphia</taxon>
        <taxon>Mytilida</taxon>
        <taxon>Mytiloidea</taxon>
        <taxon>Mytilidae</taxon>
        <taxon>Mytilinae</taxon>
        <taxon>Mytilus</taxon>
    </lineage>
</organism>
<accession>A0A6J8DPP8</accession>
<evidence type="ECO:0000313" key="2">
    <source>
        <dbReference type="EMBL" id="CAC5410588.1"/>
    </source>
</evidence>
<gene>
    <name evidence="2" type="ORF">MCOR_43763</name>
</gene>
<sequence length="585" mass="66894">MLQKRSTHCNHREDLLETRLKLLESQMVQNMCINSSLFTQLSLQMRSPHHNPSSYPFPPYHAQNPYTSTPYHGQNQVHQHYVPHPVHNQLHQPYAPYPFHNHLHRTFVPYSACNQLNQYYVPHHGQPPQMFTGVHPQARTFPDISQGYRTHPIASNHPTQALQNWMTNAGNSVSQSSHLPQACQHQQQTLHPNIMTPSAASLRNPSEAIPLRNHTVYKNNPLYQPPAGRRSQQHRGISSNQNRIIPQNMQSINSIDPPTLASKENLQPSRTTENTIQSVNHEQSLLTMSALTSEKLIQHTTCAIVHNKLPGQETNNSRTEVFDQCQQLGHISIPSKNNNPTVEEKNHLFQEMSLTEQPPDQLLQEKSFLIGRTKTFFHHSGQSSSQIDYIFSSKENLFKKYTIWNNSPTNVSAHVPVTVTTSIAIPTCVNKTNQEIQTVYKLQWDQTDLPLCIESVQNEISKLQLTQKPSNSIQKITDALLTASSKAVPTKPIKLKECKYERKNSSLYLASVDVQSAFDVVHHLILHDKLLDRNIHPDMWLVIEDLYSGLTTKVKWQGELSDSFNILQDIRRGSLSRIREKRNRL</sequence>
<protein>
    <recommendedName>
        <fullName evidence="4">Reverse transcriptase domain-containing protein</fullName>
    </recommendedName>
</protein>
<proteinExistence type="predicted"/>
<keyword evidence="3" id="KW-1185">Reference proteome</keyword>
<name>A0A6J8DPP8_MYTCO</name>
<evidence type="ECO:0008006" key="4">
    <source>
        <dbReference type="Google" id="ProtNLM"/>
    </source>
</evidence>